<dbReference type="CDD" id="cd02440">
    <property type="entry name" value="AdoMet_MTases"/>
    <property type="match status" value="1"/>
</dbReference>
<feature type="active site" description="Proton acceptor" evidence="6">
    <location>
        <position position="244"/>
    </location>
</feature>
<reference evidence="8" key="1">
    <citation type="submission" date="2021-01" db="EMBL/GenBank/DDBJ databases">
        <authorList>
            <person name="Corre E."/>
            <person name="Pelletier E."/>
            <person name="Niang G."/>
            <person name="Scheremetjew M."/>
            <person name="Finn R."/>
            <person name="Kale V."/>
            <person name="Holt S."/>
            <person name="Cochrane G."/>
            <person name="Meng A."/>
            <person name="Brown T."/>
            <person name="Cohen L."/>
        </authorList>
    </citation>
    <scope>NUCLEOTIDE SEQUENCE</scope>
    <source>
        <strain evidence="8">NY070348D</strain>
    </source>
</reference>
<dbReference type="Pfam" id="PF01564">
    <property type="entry name" value="Spermine_synth"/>
    <property type="match status" value="1"/>
</dbReference>
<sequence>MEVSFRVNSSFTAGVVAGCALGAAVVGHVAGKVDLGVLCPAVVGGCTAGRKKQTRSADVVKTECPVFVQESKQCDEGKGVEEERANEVDAFWFTEGLTEVFRVHLAMKSILFDARSDFQRVQVIETEQFGRTLVMDGQTQSAKADEHIYHESLVHPAMLLHENPKSVFIGGGGEFATAREILRHKSVEKCVMVDIDKVACDICREQLPEWNDGAYEDPRFSIEYTDAKKWLEDTEEKFDVIIMDICDPIEAGPGYKLYTSEFYNFLHSRLNPGGIFVTQSGPGAVYNAQNECFTVIHNTLQTAFDVVIPYSVDIPSFGCNWGFNLGFRSSSPEAAKQNVLDSNIEEFNAQIEKRIMGGSCTLKFLDGLAFRGIVGIPKEIRQQCIDEDRVMTIDNPVFMYSG</sequence>
<evidence type="ECO:0000256" key="4">
    <source>
        <dbReference type="ARBA" id="ARBA00048874"/>
    </source>
</evidence>
<dbReference type="Gene3D" id="2.30.140.10">
    <property type="entry name" value="Spermidine synthase, tetramerisation domain"/>
    <property type="match status" value="1"/>
</dbReference>
<gene>
    <name evidence="8" type="ORF">QSP1433_LOCUS11688</name>
</gene>
<evidence type="ECO:0000256" key="2">
    <source>
        <dbReference type="ARBA" id="ARBA00022679"/>
    </source>
</evidence>
<proteinExistence type="inferred from homology"/>
<dbReference type="PANTHER" id="PTHR43317">
    <property type="entry name" value="THERMOSPERMINE SYNTHASE ACAULIS5"/>
    <property type="match status" value="1"/>
</dbReference>
<name>A0A7S2SB40_9STRA</name>
<dbReference type="InterPro" id="IPR001045">
    <property type="entry name" value="Spermi_synthase"/>
</dbReference>
<organism evidence="8">
    <name type="scientific">Mucochytrium quahogii</name>
    <dbReference type="NCBI Taxonomy" id="96639"/>
    <lineage>
        <taxon>Eukaryota</taxon>
        <taxon>Sar</taxon>
        <taxon>Stramenopiles</taxon>
        <taxon>Bigyra</taxon>
        <taxon>Labyrinthulomycetes</taxon>
        <taxon>Thraustochytrida</taxon>
        <taxon>Thraustochytriidae</taxon>
        <taxon>Mucochytrium</taxon>
    </lineage>
</organism>
<dbReference type="PROSITE" id="PS51006">
    <property type="entry name" value="PABS_2"/>
    <property type="match status" value="1"/>
</dbReference>
<protein>
    <recommendedName>
        <fullName evidence="5">thermospermine synthase</fullName>
        <ecNumber evidence="5">2.5.1.79</ecNumber>
    </recommendedName>
</protein>
<dbReference type="GO" id="GO:0010487">
    <property type="term" value="F:thermospermine synthase activity"/>
    <property type="evidence" value="ECO:0007669"/>
    <property type="project" value="UniProtKB-EC"/>
</dbReference>
<dbReference type="InterPro" id="IPR035246">
    <property type="entry name" value="Spermidine_synt_N"/>
</dbReference>
<comment type="similarity">
    <text evidence="1">Belongs to the spermidine/spermine synthase family.</text>
</comment>
<dbReference type="Pfam" id="PF17284">
    <property type="entry name" value="Spermine_synt_N"/>
    <property type="match status" value="1"/>
</dbReference>
<dbReference type="InterPro" id="IPR030374">
    <property type="entry name" value="PABS"/>
</dbReference>
<dbReference type="SUPFAM" id="SSF53335">
    <property type="entry name" value="S-adenosyl-L-methionine-dependent methyltransferases"/>
    <property type="match status" value="1"/>
</dbReference>
<comment type="catalytic activity">
    <reaction evidence="4">
        <text>S-adenosyl 3-(methylsulfanyl)propylamine + spermidine = thermospermine + S-methyl-5'-thioadenosine + H(+)</text>
        <dbReference type="Rhea" id="RHEA:30515"/>
        <dbReference type="ChEBI" id="CHEBI:15378"/>
        <dbReference type="ChEBI" id="CHEBI:17509"/>
        <dbReference type="ChEBI" id="CHEBI:57443"/>
        <dbReference type="ChEBI" id="CHEBI:57834"/>
        <dbReference type="ChEBI" id="CHEBI:59903"/>
        <dbReference type="EC" id="2.5.1.79"/>
    </reaction>
</comment>
<dbReference type="Gene3D" id="3.40.50.150">
    <property type="entry name" value="Vaccinia Virus protein VP39"/>
    <property type="match status" value="1"/>
</dbReference>
<dbReference type="AlphaFoldDB" id="A0A7S2SB40"/>
<keyword evidence="3 6" id="KW-0620">Polyamine biosynthesis</keyword>
<dbReference type="InterPro" id="IPR037163">
    <property type="entry name" value="Spermidine_synt_N_sf"/>
</dbReference>
<dbReference type="PROSITE" id="PS51257">
    <property type="entry name" value="PROKAR_LIPOPROTEIN"/>
    <property type="match status" value="1"/>
</dbReference>
<evidence type="ECO:0000256" key="6">
    <source>
        <dbReference type="PROSITE-ProRule" id="PRU00354"/>
    </source>
</evidence>
<dbReference type="InterPro" id="IPR029063">
    <property type="entry name" value="SAM-dependent_MTases_sf"/>
</dbReference>
<dbReference type="GO" id="GO:0006596">
    <property type="term" value="P:polyamine biosynthetic process"/>
    <property type="evidence" value="ECO:0007669"/>
    <property type="project" value="UniProtKB-UniRule"/>
</dbReference>
<evidence type="ECO:0000313" key="8">
    <source>
        <dbReference type="EMBL" id="CAD9693389.1"/>
    </source>
</evidence>
<dbReference type="PANTHER" id="PTHR43317:SF1">
    <property type="entry name" value="THERMOSPERMINE SYNTHASE ACAULIS5"/>
    <property type="match status" value="1"/>
</dbReference>
<evidence type="ECO:0000256" key="1">
    <source>
        <dbReference type="ARBA" id="ARBA00007867"/>
    </source>
</evidence>
<accession>A0A7S2SB40</accession>
<dbReference type="HAMAP" id="MF_00198">
    <property type="entry name" value="Spermidine_synth"/>
    <property type="match status" value="1"/>
</dbReference>
<evidence type="ECO:0000259" key="7">
    <source>
        <dbReference type="PROSITE" id="PS51006"/>
    </source>
</evidence>
<dbReference type="EMBL" id="HBHK01018540">
    <property type="protein sequence ID" value="CAD9693389.1"/>
    <property type="molecule type" value="Transcribed_RNA"/>
</dbReference>
<keyword evidence="2 6" id="KW-0808">Transferase</keyword>
<dbReference type="NCBIfam" id="NF037959">
    <property type="entry name" value="MFS_SpdSyn"/>
    <property type="match status" value="1"/>
</dbReference>
<evidence type="ECO:0000256" key="5">
    <source>
        <dbReference type="ARBA" id="ARBA00049721"/>
    </source>
</evidence>
<evidence type="ECO:0000256" key="3">
    <source>
        <dbReference type="ARBA" id="ARBA00023115"/>
    </source>
</evidence>
<dbReference type="EC" id="2.5.1.79" evidence="5"/>
<feature type="domain" description="PABS" evidence="7">
    <location>
        <begin position="90"/>
        <end position="332"/>
    </location>
</feature>
<dbReference type="FunFam" id="3.40.50.150:FF:000088">
    <property type="entry name" value="Polyamine aminopropyltransferase"/>
    <property type="match status" value="1"/>
</dbReference>